<keyword evidence="4" id="KW-1133">Transmembrane helix</keyword>
<gene>
    <name evidence="5" type="ORF">BST47_11990</name>
</gene>
<keyword evidence="6" id="KW-1185">Reference proteome</keyword>
<evidence type="ECO:0000256" key="1">
    <source>
        <dbReference type="ARBA" id="ARBA00004370"/>
    </source>
</evidence>
<comment type="subcellular location">
    <subcellularLocation>
        <location evidence="1">Membrane</location>
    </subcellularLocation>
</comment>
<feature type="transmembrane region" description="Helical" evidence="4">
    <location>
        <begin position="88"/>
        <end position="110"/>
    </location>
</feature>
<comment type="caution">
    <text evidence="5">The sequence shown here is derived from an EMBL/GenBank/DDBJ whole genome shotgun (WGS) entry which is preliminary data.</text>
</comment>
<name>A0A1X0JSI8_9MYCO</name>
<feature type="compositionally biased region" description="Basic and acidic residues" evidence="3">
    <location>
        <begin position="12"/>
        <end position="22"/>
    </location>
</feature>
<evidence type="ECO:0000313" key="6">
    <source>
        <dbReference type="Proteomes" id="UP000192411"/>
    </source>
</evidence>
<dbReference type="GO" id="GO:0016020">
    <property type="term" value="C:membrane"/>
    <property type="evidence" value="ECO:0007669"/>
    <property type="project" value="UniProtKB-SubCell"/>
</dbReference>
<proteinExistence type="predicted"/>
<dbReference type="AlphaFoldDB" id="A0A1X0JSI8"/>
<evidence type="ECO:0000256" key="2">
    <source>
        <dbReference type="ARBA" id="ARBA00023136"/>
    </source>
</evidence>
<evidence type="ECO:0008006" key="7">
    <source>
        <dbReference type="Google" id="ProtNLM"/>
    </source>
</evidence>
<keyword evidence="2 4" id="KW-0472">Membrane</keyword>
<protein>
    <recommendedName>
        <fullName evidence="7">Twin-arginine translocation pathway signal</fullName>
    </recommendedName>
</protein>
<evidence type="ECO:0000256" key="4">
    <source>
        <dbReference type="SAM" id="Phobius"/>
    </source>
</evidence>
<dbReference type="STRING" id="75922.BST47_11990"/>
<dbReference type="EMBL" id="MVIM01000005">
    <property type="protein sequence ID" value="ORB65670.1"/>
    <property type="molecule type" value="Genomic_DNA"/>
</dbReference>
<feature type="compositionally biased region" description="Basic and acidic residues" evidence="3">
    <location>
        <begin position="68"/>
        <end position="82"/>
    </location>
</feature>
<keyword evidence="4" id="KW-0812">Transmembrane</keyword>
<feature type="compositionally biased region" description="Polar residues" evidence="3">
    <location>
        <begin position="1"/>
        <end position="11"/>
    </location>
</feature>
<dbReference type="PANTHER" id="PTHR37042:SF4">
    <property type="entry name" value="OUTER MEMBRANE PROTEIN RV1973"/>
    <property type="match status" value="1"/>
</dbReference>
<evidence type="ECO:0000256" key="3">
    <source>
        <dbReference type="SAM" id="MobiDB-lite"/>
    </source>
</evidence>
<evidence type="ECO:0000313" key="5">
    <source>
        <dbReference type="EMBL" id="ORB65670.1"/>
    </source>
</evidence>
<feature type="region of interest" description="Disordered" evidence="3">
    <location>
        <begin position="1"/>
        <end position="82"/>
    </location>
</feature>
<dbReference type="Proteomes" id="UP000192411">
    <property type="component" value="Unassembled WGS sequence"/>
</dbReference>
<organism evidence="5 6">
    <name type="scientific">Mycolicibacterium tusciae</name>
    <dbReference type="NCBI Taxonomy" id="75922"/>
    <lineage>
        <taxon>Bacteria</taxon>
        <taxon>Bacillati</taxon>
        <taxon>Actinomycetota</taxon>
        <taxon>Actinomycetes</taxon>
        <taxon>Mycobacteriales</taxon>
        <taxon>Mycobacteriaceae</taxon>
        <taxon>Mycolicibacterium</taxon>
    </lineage>
</organism>
<sequence>MAIAGQSGTSGRRTDQDGESRVRTVSADENTTVPAEDPTAEESSQAVEITESGESTEDSSDGSAEASAQKKSDEKPARGGDRGIVRRNIGAILVAVALVASAGVAGWLYFYQYRVDQQTNADATNVALEAAKNGTVALLSYSPESLDKDFAAAKSNLTGDFLSYYTQFTEQIVTPAAKEKQVKTAASVVRAAVSDMHPDSATVLVFVNQVTTSKENPDGSFAASSVKVGLKKIDGRWLINTFDPV</sequence>
<dbReference type="PANTHER" id="PTHR37042">
    <property type="entry name" value="OUTER MEMBRANE PROTEIN RV1973"/>
    <property type="match status" value="1"/>
</dbReference>
<accession>A0A1X0JSI8</accession>
<reference evidence="5 6" key="1">
    <citation type="submission" date="2017-02" db="EMBL/GenBank/DDBJ databases">
        <title>The new phylogeny of genus Mycobacterium.</title>
        <authorList>
            <person name="Tortoli E."/>
            <person name="Trovato A."/>
            <person name="Cirillo D.M."/>
        </authorList>
    </citation>
    <scope>NUCLEOTIDE SEQUENCE [LARGE SCALE GENOMIC DNA]</scope>
    <source>
        <strain evidence="5 6">DSM 44338</strain>
    </source>
</reference>